<accession>A0ABX8AXX1</accession>
<gene>
    <name evidence="4" type="ORF">J8C05_09155</name>
</gene>
<dbReference type="Pfam" id="PF14559">
    <property type="entry name" value="TPR_19"/>
    <property type="match status" value="2"/>
</dbReference>
<evidence type="ECO:0000313" key="5">
    <source>
        <dbReference type="Proteomes" id="UP000677668"/>
    </source>
</evidence>
<dbReference type="Pfam" id="PF13181">
    <property type="entry name" value="TPR_8"/>
    <property type="match status" value="1"/>
</dbReference>
<dbReference type="InterPro" id="IPR019734">
    <property type="entry name" value="TPR_rpt"/>
</dbReference>
<dbReference type="PANTHER" id="PTHR44858">
    <property type="entry name" value="TETRATRICOPEPTIDE REPEAT PROTEIN 6"/>
    <property type="match status" value="1"/>
</dbReference>
<name>A0ABX8AXX1_9BACT</name>
<keyword evidence="2 3" id="KW-0802">TPR repeat</keyword>
<feature type="repeat" description="TPR" evidence="3">
    <location>
        <begin position="137"/>
        <end position="170"/>
    </location>
</feature>
<keyword evidence="1" id="KW-0677">Repeat</keyword>
<evidence type="ECO:0000256" key="2">
    <source>
        <dbReference type="ARBA" id="ARBA00022803"/>
    </source>
</evidence>
<protein>
    <submittedName>
        <fullName evidence="4">Tetratricopeptide repeat protein</fullName>
    </submittedName>
</protein>
<evidence type="ECO:0000313" key="4">
    <source>
        <dbReference type="EMBL" id="QUV93534.1"/>
    </source>
</evidence>
<evidence type="ECO:0000256" key="1">
    <source>
        <dbReference type="ARBA" id="ARBA00022737"/>
    </source>
</evidence>
<keyword evidence="5" id="KW-1185">Reference proteome</keyword>
<evidence type="ECO:0000256" key="3">
    <source>
        <dbReference type="PROSITE-ProRule" id="PRU00339"/>
    </source>
</evidence>
<dbReference type="PANTHER" id="PTHR44858:SF1">
    <property type="entry name" value="UDP-N-ACETYLGLUCOSAMINE--PEPTIDE N-ACETYLGLUCOSAMINYLTRANSFERASE SPINDLY-RELATED"/>
    <property type="match status" value="1"/>
</dbReference>
<dbReference type="Gene3D" id="1.25.40.10">
    <property type="entry name" value="Tetratricopeptide repeat domain"/>
    <property type="match status" value="3"/>
</dbReference>
<dbReference type="SUPFAM" id="SSF48452">
    <property type="entry name" value="TPR-like"/>
    <property type="match status" value="2"/>
</dbReference>
<dbReference type="SMART" id="SM00028">
    <property type="entry name" value="TPR"/>
    <property type="match status" value="7"/>
</dbReference>
<dbReference type="Pfam" id="PF13432">
    <property type="entry name" value="TPR_16"/>
    <property type="match status" value="1"/>
</dbReference>
<feature type="repeat" description="TPR" evidence="3">
    <location>
        <begin position="103"/>
        <end position="136"/>
    </location>
</feature>
<reference evidence="4 5" key="1">
    <citation type="submission" date="2021-03" db="EMBL/GenBank/DDBJ databases">
        <title>Genomic and phenotypic characterization of Chloracidobacterium isolates provides evidence for multiple species.</title>
        <authorList>
            <person name="Saini M.K."/>
            <person name="Costas A.M.G."/>
            <person name="Tank M."/>
            <person name="Bryant D.A."/>
        </authorList>
    </citation>
    <scope>NUCLEOTIDE SEQUENCE [LARGE SCALE GENOMIC DNA]</scope>
    <source>
        <strain evidence="4 5">N</strain>
    </source>
</reference>
<feature type="repeat" description="TPR" evidence="3">
    <location>
        <begin position="384"/>
        <end position="417"/>
    </location>
</feature>
<dbReference type="RefSeq" id="WP_211421906.1">
    <property type="nucleotide sequence ID" value="NZ_CP072642.1"/>
</dbReference>
<proteinExistence type="predicted"/>
<dbReference type="PROSITE" id="PS50005">
    <property type="entry name" value="TPR"/>
    <property type="match status" value="3"/>
</dbReference>
<dbReference type="InterPro" id="IPR050498">
    <property type="entry name" value="Ycf3"/>
</dbReference>
<dbReference type="EMBL" id="CP072642">
    <property type="protein sequence ID" value="QUV93534.1"/>
    <property type="molecule type" value="Genomic_DNA"/>
</dbReference>
<organism evidence="4 5">
    <name type="scientific">Chloracidobacterium sp. N</name>
    <dbReference type="NCBI Taxonomy" id="2821540"/>
    <lineage>
        <taxon>Bacteria</taxon>
        <taxon>Pseudomonadati</taxon>
        <taxon>Acidobacteriota</taxon>
        <taxon>Terriglobia</taxon>
        <taxon>Terriglobales</taxon>
        <taxon>Acidobacteriaceae</taxon>
        <taxon>Chloracidobacterium</taxon>
        <taxon>Chloracidobacterium aggregatum</taxon>
    </lineage>
</organism>
<dbReference type="Proteomes" id="UP000677668">
    <property type="component" value="Chromosome 1"/>
</dbReference>
<sequence length="445" mass="47640">MLRRPGHTDATGTGYNACPLAAAHHVAPARWWTGWRWLLLALGLWLQSVALPVPAQTPSAPAAPDTAAAIARFEAGQDAHQAGQLTVALQLYDEALALDDTLAPIHFQRGMALLALRRTAEAVTAFERCVALQPDFLRGWLQLGAAALAADNTVQAERAYATVLQLAPDHLEARLHLARLALGRQKPEAALEVLAPLGTSAVLPEVDVLRGQALLLAGQTEAAIKAFSHALAGQSNHPEARRGRGDAYAVQGQMEAAVADWQVAYASTPHAELAANIVSALYRLDRPEAARAFLAAARKQFPQDAQLATLASSLGREAAVASAAALLRAGRFAEAAAAYAPLVAQNPEAIAPRAGLATALFKLDRFAEAARHFALLSQQQPEVAATYFFLGVCYDKMGDYRQALAAYEAFLARADGVHHQLEIEKVHLRLPSLRRQAEQSKPRKP</sequence>
<dbReference type="InterPro" id="IPR011990">
    <property type="entry name" value="TPR-like_helical_dom_sf"/>
</dbReference>
<dbReference type="Pfam" id="PF07719">
    <property type="entry name" value="TPR_2"/>
    <property type="match status" value="1"/>
</dbReference>
<dbReference type="InterPro" id="IPR013105">
    <property type="entry name" value="TPR_2"/>
</dbReference>